<dbReference type="RefSeq" id="WP_190110705.1">
    <property type="nucleotide sequence ID" value="NZ_BMVB01000010.1"/>
</dbReference>
<dbReference type="InterPro" id="IPR050641">
    <property type="entry name" value="RIFMO-like"/>
</dbReference>
<dbReference type="Pfam" id="PF21274">
    <property type="entry name" value="Rng_hyd_C"/>
    <property type="match status" value="1"/>
</dbReference>
<feature type="domain" description="FAD-binding" evidence="5">
    <location>
        <begin position="6"/>
        <end position="349"/>
    </location>
</feature>
<dbReference type="Gene3D" id="3.40.30.120">
    <property type="match status" value="1"/>
</dbReference>
<name>A0A918TMZ0_STRCJ</name>
<dbReference type="EMBL" id="BMVB01000010">
    <property type="protein sequence ID" value="GHC55294.1"/>
    <property type="molecule type" value="Genomic_DNA"/>
</dbReference>
<comment type="similarity">
    <text evidence="2">Belongs to the PheA/TfdB FAD monooxygenase family.</text>
</comment>
<gene>
    <name evidence="6" type="ORF">GCM10010507_34680</name>
</gene>
<dbReference type="InterPro" id="IPR002938">
    <property type="entry name" value="FAD-bd"/>
</dbReference>
<evidence type="ECO:0000313" key="7">
    <source>
        <dbReference type="Proteomes" id="UP000646244"/>
    </source>
</evidence>
<evidence type="ECO:0000256" key="2">
    <source>
        <dbReference type="ARBA" id="ARBA00007801"/>
    </source>
</evidence>
<dbReference type="PANTHER" id="PTHR43004:SF19">
    <property type="entry name" value="BINDING MONOOXYGENASE, PUTATIVE (JCVI)-RELATED"/>
    <property type="match status" value="1"/>
</dbReference>
<dbReference type="AlphaFoldDB" id="A0A918TMZ0"/>
<proteinExistence type="inferred from homology"/>
<dbReference type="InterPro" id="IPR036188">
    <property type="entry name" value="FAD/NAD-bd_sf"/>
</dbReference>
<dbReference type="Gene3D" id="3.30.70.2450">
    <property type="match status" value="1"/>
</dbReference>
<dbReference type="SUPFAM" id="SSF52833">
    <property type="entry name" value="Thioredoxin-like"/>
    <property type="match status" value="1"/>
</dbReference>
<evidence type="ECO:0000256" key="1">
    <source>
        <dbReference type="ARBA" id="ARBA00001974"/>
    </source>
</evidence>
<dbReference type="Pfam" id="PF01494">
    <property type="entry name" value="FAD_binding_3"/>
    <property type="match status" value="1"/>
</dbReference>
<dbReference type="SUPFAM" id="SSF51905">
    <property type="entry name" value="FAD/NAD(P)-binding domain"/>
    <property type="match status" value="1"/>
</dbReference>
<dbReference type="Proteomes" id="UP000646244">
    <property type="component" value="Unassembled WGS sequence"/>
</dbReference>
<evidence type="ECO:0000313" key="6">
    <source>
        <dbReference type="EMBL" id="GHC55294.1"/>
    </source>
</evidence>
<dbReference type="GO" id="GO:0016709">
    <property type="term" value="F:oxidoreductase activity, acting on paired donors, with incorporation or reduction of molecular oxygen, NAD(P)H as one donor, and incorporation of one atom of oxygen"/>
    <property type="evidence" value="ECO:0007669"/>
    <property type="project" value="UniProtKB-ARBA"/>
</dbReference>
<evidence type="ECO:0000256" key="3">
    <source>
        <dbReference type="ARBA" id="ARBA00022630"/>
    </source>
</evidence>
<organism evidence="6 7">
    <name type="scientific">Streptomyces cinnamoneus</name>
    <name type="common">Streptoverticillium cinnamoneum</name>
    <dbReference type="NCBI Taxonomy" id="53446"/>
    <lineage>
        <taxon>Bacteria</taxon>
        <taxon>Bacillati</taxon>
        <taxon>Actinomycetota</taxon>
        <taxon>Actinomycetes</taxon>
        <taxon>Kitasatosporales</taxon>
        <taxon>Streptomycetaceae</taxon>
        <taxon>Streptomyces</taxon>
        <taxon>Streptomyces cinnamoneus group</taxon>
    </lineage>
</organism>
<reference evidence="6" key="2">
    <citation type="submission" date="2020-09" db="EMBL/GenBank/DDBJ databases">
        <authorList>
            <person name="Sun Q."/>
            <person name="Ohkuma M."/>
        </authorList>
    </citation>
    <scope>NUCLEOTIDE SEQUENCE</scope>
    <source>
        <strain evidence="6">JCM 4633</strain>
    </source>
</reference>
<dbReference type="InterPro" id="IPR036249">
    <property type="entry name" value="Thioredoxin-like_sf"/>
</dbReference>
<keyword evidence="3" id="KW-0285">Flavoprotein</keyword>
<sequence>MHDYRDVVVIGAGPTGLAVAVGLRQYGVDVCVVEKAGRGKREARAGIIWQRALEVLGDLGCVEDVVREGLLLRHVEMYAGGRQAGGMTFACGATAHPHPLSIEQDAVERLLGERLAAVGGEVEWSTEAVAVRTGQDGAEVDVRGPDGRLRTVRCAWVVGCEGAHSVVRKGLGIPFEGARRPNLQCVQLNAVPTWKYPYADDRTRFFLERGASLGVSPRPGGGNRFFCFLTDPDPSVERPPGLDEMRTLIARTAHDPGVRLAPTEPPWANRARFHDRVAGSLREGRALLAGDSAHLWAPIGGHGLNTGLRGAHNLAWKLAAALHGWAADPYALLDTYATEQRLTAQKVMRAMRHNILELPPGRLALLGIRLAGPYLTRSQWFGDRIRAMLSDLSMHHRESALSEGRAGDRLPDVTVTVDGRRCRLHELLSYGRWTLLVAPGAARRGVDVARLHAVTGAYAMPVELFRPRLDPGGPAGEAPRLPGTALVLVRPDRHIGLACDSVTELETYIRRWFVRKG</sequence>
<protein>
    <recommendedName>
        <fullName evidence="5">FAD-binding domain-containing protein</fullName>
    </recommendedName>
</protein>
<dbReference type="PANTHER" id="PTHR43004">
    <property type="entry name" value="TRK SYSTEM POTASSIUM UPTAKE PROTEIN"/>
    <property type="match status" value="1"/>
</dbReference>
<dbReference type="GO" id="GO:0071949">
    <property type="term" value="F:FAD binding"/>
    <property type="evidence" value="ECO:0007669"/>
    <property type="project" value="InterPro"/>
</dbReference>
<keyword evidence="4" id="KW-0274">FAD</keyword>
<reference evidence="6" key="1">
    <citation type="journal article" date="2014" name="Int. J. Syst. Evol. Microbiol.">
        <title>Complete genome sequence of Corynebacterium casei LMG S-19264T (=DSM 44701T), isolated from a smear-ripened cheese.</title>
        <authorList>
            <consortium name="US DOE Joint Genome Institute (JGI-PGF)"/>
            <person name="Walter F."/>
            <person name="Albersmeier A."/>
            <person name="Kalinowski J."/>
            <person name="Ruckert C."/>
        </authorList>
    </citation>
    <scope>NUCLEOTIDE SEQUENCE</scope>
    <source>
        <strain evidence="6">JCM 4633</strain>
    </source>
</reference>
<comment type="cofactor">
    <cofactor evidence="1">
        <name>FAD</name>
        <dbReference type="ChEBI" id="CHEBI:57692"/>
    </cofactor>
</comment>
<accession>A0A918TMZ0</accession>
<dbReference type="PRINTS" id="PR00420">
    <property type="entry name" value="RNGMNOXGNASE"/>
</dbReference>
<evidence type="ECO:0000259" key="5">
    <source>
        <dbReference type="Pfam" id="PF01494"/>
    </source>
</evidence>
<evidence type="ECO:0000256" key="4">
    <source>
        <dbReference type="ARBA" id="ARBA00022827"/>
    </source>
</evidence>
<dbReference type="Gene3D" id="3.50.50.60">
    <property type="entry name" value="FAD/NAD(P)-binding domain"/>
    <property type="match status" value="1"/>
</dbReference>
<comment type="caution">
    <text evidence="6">The sequence shown here is derived from an EMBL/GenBank/DDBJ whole genome shotgun (WGS) entry which is preliminary data.</text>
</comment>